<protein>
    <submittedName>
        <fullName evidence="1">Uncharacterized protein</fullName>
    </submittedName>
</protein>
<evidence type="ECO:0000313" key="2">
    <source>
        <dbReference type="Proteomes" id="UP001458880"/>
    </source>
</evidence>
<name>A0AAW1N7C9_POPJA</name>
<accession>A0AAW1N7C9</accession>
<dbReference type="Proteomes" id="UP001458880">
    <property type="component" value="Unassembled WGS sequence"/>
</dbReference>
<organism evidence="1 2">
    <name type="scientific">Popillia japonica</name>
    <name type="common">Japanese beetle</name>
    <dbReference type="NCBI Taxonomy" id="7064"/>
    <lineage>
        <taxon>Eukaryota</taxon>
        <taxon>Metazoa</taxon>
        <taxon>Ecdysozoa</taxon>
        <taxon>Arthropoda</taxon>
        <taxon>Hexapoda</taxon>
        <taxon>Insecta</taxon>
        <taxon>Pterygota</taxon>
        <taxon>Neoptera</taxon>
        <taxon>Endopterygota</taxon>
        <taxon>Coleoptera</taxon>
        <taxon>Polyphaga</taxon>
        <taxon>Scarabaeiformia</taxon>
        <taxon>Scarabaeidae</taxon>
        <taxon>Rutelinae</taxon>
        <taxon>Popillia</taxon>
    </lineage>
</organism>
<evidence type="ECO:0000313" key="1">
    <source>
        <dbReference type="EMBL" id="KAK9753637.1"/>
    </source>
</evidence>
<proteinExistence type="predicted"/>
<reference evidence="1 2" key="1">
    <citation type="journal article" date="2024" name="BMC Genomics">
        <title>De novo assembly and annotation of Popillia japonica's genome with initial clues to its potential as an invasive pest.</title>
        <authorList>
            <person name="Cucini C."/>
            <person name="Boschi S."/>
            <person name="Funari R."/>
            <person name="Cardaioli E."/>
            <person name="Iannotti N."/>
            <person name="Marturano G."/>
            <person name="Paoli F."/>
            <person name="Bruttini M."/>
            <person name="Carapelli A."/>
            <person name="Frati F."/>
            <person name="Nardi F."/>
        </authorList>
    </citation>
    <scope>NUCLEOTIDE SEQUENCE [LARGE SCALE GENOMIC DNA]</scope>
    <source>
        <strain evidence="1">DMR45628</strain>
    </source>
</reference>
<sequence length="81" mass="9606">MNFDIEEDEALFELHVGQTDNVPLKYEDIKLQKDGEEWMNAMKEEVEVLKERNTWEVVPQSNNEKFVEDANFKNLTIRSCL</sequence>
<dbReference type="AlphaFoldDB" id="A0AAW1N7C9"/>
<comment type="caution">
    <text evidence="1">The sequence shown here is derived from an EMBL/GenBank/DDBJ whole genome shotgun (WGS) entry which is preliminary data.</text>
</comment>
<gene>
    <name evidence="1" type="ORF">QE152_g1953</name>
</gene>
<dbReference type="EMBL" id="JASPKY010000012">
    <property type="protein sequence ID" value="KAK9753637.1"/>
    <property type="molecule type" value="Genomic_DNA"/>
</dbReference>
<keyword evidence="2" id="KW-1185">Reference proteome</keyword>